<dbReference type="EMBL" id="VIRS01000020">
    <property type="protein sequence ID" value="TQS42148.1"/>
    <property type="molecule type" value="Genomic_DNA"/>
</dbReference>
<name>A0A545ALE6_9ACTN</name>
<evidence type="ECO:0000313" key="4">
    <source>
        <dbReference type="Proteomes" id="UP000317982"/>
    </source>
</evidence>
<gene>
    <name evidence="3" type="ORF">FL583_26545</name>
</gene>
<evidence type="ECO:0000256" key="2">
    <source>
        <dbReference type="SAM" id="Phobius"/>
    </source>
</evidence>
<dbReference type="AlphaFoldDB" id="A0A545ALE6"/>
<keyword evidence="2" id="KW-1133">Transmembrane helix</keyword>
<dbReference type="RefSeq" id="WP_142707548.1">
    <property type="nucleotide sequence ID" value="NZ_VIRS01000020.1"/>
</dbReference>
<reference evidence="3 4" key="1">
    <citation type="submission" date="2019-07" db="EMBL/GenBank/DDBJ databases">
        <title>Cryptosporangium phraense sp. nov., isolated from plant litter.</title>
        <authorList>
            <person name="Suriyachadkun C."/>
        </authorList>
    </citation>
    <scope>NUCLEOTIDE SEQUENCE [LARGE SCALE GENOMIC DNA]</scope>
    <source>
        <strain evidence="3 4">A-T 5661</strain>
    </source>
</reference>
<feature type="region of interest" description="Disordered" evidence="1">
    <location>
        <begin position="228"/>
        <end position="268"/>
    </location>
</feature>
<accession>A0A545ALE6</accession>
<keyword evidence="2" id="KW-0472">Membrane</keyword>
<feature type="transmembrane region" description="Helical" evidence="2">
    <location>
        <begin position="415"/>
        <end position="433"/>
    </location>
</feature>
<organism evidence="3 4">
    <name type="scientific">Cryptosporangium phraense</name>
    <dbReference type="NCBI Taxonomy" id="2593070"/>
    <lineage>
        <taxon>Bacteria</taxon>
        <taxon>Bacillati</taxon>
        <taxon>Actinomycetota</taxon>
        <taxon>Actinomycetes</taxon>
        <taxon>Cryptosporangiales</taxon>
        <taxon>Cryptosporangiaceae</taxon>
        <taxon>Cryptosporangium</taxon>
    </lineage>
</organism>
<dbReference type="GO" id="GO:0140359">
    <property type="term" value="F:ABC-type transporter activity"/>
    <property type="evidence" value="ECO:0007669"/>
    <property type="project" value="InterPro"/>
</dbReference>
<sequence>MRPLLRSEWTKFRTIPAWVAAALVAAALIVGFAVMPGLAGTCGDECALPRGPEGQEVTDTFQFTHRTLTGDGTITARITAFTGERPAENGPPDRRLVPWAKAGLILKDGTDPGSSYAAVMLTGGHGVRFQYDFVHDVPGPAGDVRWLRLTRSGDRVDAAASADGSTWRAVGSASVPGLPDSVEAGLFTTSPQFSAVSTQVFGTAGAFGGPSSATAVFDSVALRGSTSDARWRTGPVGGLPTDDDQADAPQDGTRAGAPGPESTGREAGGVFTLSGSGDIAPAVSGVNGLGTSLTQTLAGTFVGLILLVGLGALFVTAEYRRGLIGTTFTATPIRARVLAAKALVLAGVSAVLGAVAAAIAVTAGRAMLRGNGVYVNPVPASTELRLIAGTALLLALCAVLALAVGAALRRSAPALVVVLALTVLPYLLAMTVLPSGASRWVLRITPSAAFAIQQSAVQYAQVDNLYTPPNGYFPLPPWAGLAVLAAWAAAAFALAVVLVRKRDA</sequence>
<dbReference type="GO" id="GO:0005886">
    <property type="term" value="C:plasma membrane"/>
    <property type="evidence" value="ECO:0007669"/>
    <property type="project" value="UniProtKB-SubCell"/>
</dbReference>
<comment type="caution">
    <text evidence="3">The sequence shown here is derived from an EMBL/GenBank/DDBJ whole genome shotgun (WGS) entry which is preliminary data.</text>
</comment>
<feature type="transmembrane region" description="Helical" evidence="2">
    <location>
        <begin position="384"/>
        <end position="408"/>
    </location>
</feature>
<feature type="transmembrane region" description="Helical" evidence="2">
    <location>
        <begin position="338"/>
        <end position="364"/>
    </location>
</feature>
<proteinExistence type="predicted"/>
<evidence type="ECO:0000256" key="1">
    <source>
        <dbReference type="SAM" id="MobiDB-lite"/>
    </source>
</evidence>
<evidence type="ECO:0000313" key="3">
    <source>
        <dbReference type="EMBL" id="TQS42148.1"/>
    </source>
</evidence>
<feature type="transmembrane region" description="Helical" evidence="2">
    <location>
        <begin position="478"/>
        <end position="499"/>
    </location>
</feature>
<keyword evidence="2" id="KW-0812">Transmembrane</keyword>
<dbReference type="InParanoid" id="A0A545ALE6"/>
<dbReference type="OrthoDB" id="185815at2"/>
<keyword evidence="4" id="KW-1185">Reference proteome</keyword>
<dbReference type="Gene3D" id="2.60.120.200">
    <property type="match status" value="1"/>
</dbReference>
<dbReference type="Proteomes" id="UP000317982">
    <property type="component" value="Unassembled WGS sequence"/>
</dbReference>
<feature type="transmembrane region" description="Helical" evidence="2">
    <location>
        <begin position="297"/>
        <end position="317"/>
    </location>
</feature>
<protein>
    <submittedName>
        <fullName evidence="3">DUF1349 domain-containing protein</fullName>
    </submittedName>
</protein>